<reference evidence="3 4" key="1">
    <citation type="journal article" date="2014" name="Genome Announc.">
        <title>Draft Genome Sequence of Streptomyces roseochromogenes subsp. oscitans DS 12.976, Producer of the Aminocoumarin Antibiotic Clorobiocin.</title>
        <authorList>
            <person name="Ruckert C."/>
            <person name="Kalinowski J."/>
            <person name="Heide L."/>
            <person name="Apel A.K."/>
        </authorList>
    </citation>
    <scope>NUCLEOTIDE SEQUENCE [LARGE SCALE GENOMIC DNA]</scope>
    <source>
        <strain evidence="3 4">DS 12.976</strain>
    </source>
</reference>
<comment type="caution">
    <text evidence="3">The sequence shown here is derived from an EMBL/GenBank/DDBJ whole genome shotgun (WGS) entry which is preliminary data.</text>
</comment>
<dbReference type="HOGENOM" id="CLU_2107681_0_0_11"/>
<keyword evidence="4" id="KW-1185">Reference proteome</keyword>
<name>V6JI57_STRRC</name>
<accession>V6JI57</accession>
<dbReference type="Pfam" id="PF06722">
    <property type="entry name" value="EryCIII-like_C"/>
    <property type="match status" value="1"/>
</dbReference>
<dbReference type="Proteomes" id="UP000017984">
    <property type="component" value="Chromosome"/>
</dbReference>
<gene>
    <name evidence="3" type="ORF">M878_43670</name>
</gene>
<dbReference type="GO" id="GO:0016757">
    <property type="term" value="F:glycosyltransferase activity"/>
    <property type="evidence" value="ECO:0007669"/>
    <property type="project" value="UniProtKB-ARBA"/>
</dbReference>
<dbReference type="InterPro" id="IPR010610">
    <property type="entry name" value="EryCIII-like_C"/>
</dbReference>
<dbReference type="EMBL" id="AWQX01000386">
    <property type="protein sequence ID" value="EST18816.1"/>
    <property type="molecule type" value="Genomic_DNA"/>
</dbReference>
<dbReference type="Gene3D" id="3.40.50.2000">
    <property type="entry name" value="Glycogen Phosphorylase B"/>
    <property type="match status" value="1"/>
</dbReference>
<keyword evidence="1" id="KW-0808">Transferase</keyword>
<dbReference type="SUPFAM" id="SSF53756">
    <property type="entry name" value="UDP-Glycosyltransferase/glycogen phosphorylase"/>
    <property type="match status" value="1"/>
</dbReference>
<protein>
    <recommendedName>
        <fullName evidence="2">Erythromycin biosynthesis protein CIII-like C-terminal domain-containing protein</fullName>
    </recommendedName>
</protein>
<dbReference type="PATRIC" id="fig|1352936.5.peg.9048"/>
<dbReference type="InterPro" id="IPR050426">
    <property type="entry name" value="Glycosyltransferase_28"/>
</dbReference>
<sequence>MNHQALFTRVAAVVHHGGAGTTTTAARAGAPQVVVPQIVDQPRWAARVSELGIGAAHDGPTPTFNSLSAALTTALTPEIRARAKAVAGTIRTDGATLAAKLLLDVADRETTPGSA</sequence>
<evidence type="ECO:0000256" key="1">
    <source>
        <dbReference type="ARBA" id="ARBA00022679"/>
    </source>
</evidence>
<dbReference type="PANTHER" id="PTHR48050">
    <property type="entry name" value="STEROL 3-BETA-GLUCOSYLTRANSFERASE"/>
    <property type="match status" value="1"/>
</dbReference>
<organism evidence="3 4">
    <name type="scientific">Streptomyces roseochromogenus subsp. oscitans DS 12.976</name>
    <dbReference type="NCBI Taxonomy" id="1352936"/>
    <lineage>
        <taxon>Bacteria</taxon>
        <taxon>Bacillati</taxon>
        <taxon>Actinomycetota</taxon>
        <taxon>Actinomycetes</taxon>
        <taxon>Kitasatosporales</taxon>
        <taxon>Streptomycetaceae</taxon>
        <taxon>Streptomyces</taxon>
    </lineage>
</organism>
<proteinExistence type="predicted"/>
<evidence type="ECO:0000313" key="3">
    <source>
        <dbReference type="EMBL" id="EST18816.1"/>
    </source>
</evidence>
<dbReference type="AlphaFoldDB" id="V6JI57"/>
<evidence type="ECO:0000259" key="2">
    <source>
        <dbReference type="Pfam" id="PF06722"/>
    </source>
</evidence>
<feature type="domain" description="Erythromycin biosynthesis protein CIII-like C-terminal" evidence="2">
    <location>
        <begin position="5"/>
        <end position="85"/>
    </location>
</feature>
<dbReference type="STRING" id="1352936.M878_43670"/>
<dbReference type="PANTHER" id="PTHR48050:SF13">
    <property type="entry name" value="STEROL 3-BETA-GLUCOSYLTRANSFERASE UGT80A2"/>
    <property type="match status" value="1"/>
</dbReference>
<evidence type="ECO:0000313" key="4">
    <source>
        <dbReference type="Proteomes" id="UP000017984"/>
    </source>
</evidence>